<sequence length="217" mass="24629">MLKKDDIIEIQGPPIDEIQKRSSCLKQGCVSVLFFVFLTLMFCIISIHFFVKPNTKQHTVLPDNFPKNIPLYDSANVDQMSYTSGAERGQAIELLAFVPKAILSPIILALERTDVVAGAQTEYLWDSFIRILGTPVSDHRNIVRVHWSEVQANPRFFHSYYKTALEEHGFVEMAEKNNGSIHFTHDTGITVYLTINDDGIEKNGTDYVILTVYYPSI</sequence>
<gene>
    <name evidence="2" type="ORF">COV60_02500</name>
</gene>
<comment type="caution">
    <text evidence="2">The sequence shown here is derived from an EMBL/GenBank/DDBJ whole genome shotgun (WGS) entry which is preliminary data.</text>
</comment>
<keyword evidence="1" id="KW-0812">Transmembrane</keyword>
<dbReference type="AlphaFoldDB" id="A0A2H0N2A2"/>
<evidence type="ECO:0000313" key="3">
    <source>
        <dbReference type="Proteomes" id="UP000229782"/>
    </source>
</evidence>
<evidence type="ECO:0000256" key="1">
    <source>
        <dbReference type="SAM" id="Phobius"/>
    </source>
</evidence>
<organism evidence="2 3">
    <name type="scientific">Candidatus Magasanikbacteria bacterium CG11_big_fil_rev_8_21_14_0_20_43_7</name>
    <dbReference type="NCBI Taxonomy" id="1974654"/>
    <lineage>
        <taxon>Bacteria</taxon>
        <taxon>Candidatus Magasanikiibacteriota</taxon>
    </lineage>
</organism>
<proteinExistence type="predicted"/>
<keyword evidence="1" id="KW-0472">Membrane</keyword>
<keyword evidence="1" id="KW-1133">Transmembrane helix</keyword>
<evidence type="ECO:0000313" key="2">
    <source>
        <dbReference type="EMBL" id="PIR03029.1"/>
    </source>
</evidence>
<protein>
    <submittedName>
        <fullName evidence="2">Uncharacterized protein</fullName>
    </submittedName>
</protein>
<name>A0A2H0N2A2_9BACT</name>
<feature type="transmembrane region" description="Helical" evidence="1">
    <location>
        <begin position="29"/>
        <end position="51"/>
    </location>
</feature>
<dbReference type="EMBL" id="PCWM01000058">
    <property type="protein sequence ID" value="PIR03029.1"/>
    <property type="molecule type" value="Genomic_DNA"/>
</dbReference>
<accession>A0A2H0N2A2</accession>
<reference evidence="2 3" key="1">
    <citation type="submission" date="2017-09" db="EMBL/GenBank/DDBJ databases">
        <title>Depth-based differentiation of microbial function through sediment-hosted aquifers and enrichment of novel symbionts in the deep terrestrial subsurface.</title>
        <authorList>
            <person name="Probst A.J."/>
            <person name="Ladd B."/>
            <person name="Jarett J.K."/>
            <person name="Geller-Mcgrath D.E."/>
            <person name="Sieber C.M."/>
            <person name="Emerson J.B."/>
            <person name="Anantharaman K."/>
            <person name="Thomas B.C."/>
            <person name="Malmstrom R."/>
            <person name="Stieglmeier M."/>
            <person name="Klingl A."/>
            <person name="Woyke T."/>
            <person name="Ryan C.M."/>
            <person name="Banfield J.F."/>
        </authorList>
    </citation>
    <scope>NUCLEOTIDE SEQUENCE [LARGE SCALE GENOMIC DNA]</scope>
    <source>
        <strain evidence="2">CG11_big_fil_rev_8_21_14_0_20_43_7</strain>
    </source>
</reference>
<dbReference type="Proteomes" id="UP000229782">
    <property type="component" value="Unassembled WGS sequence"/>
</dbReference>